<dbReference type="EMBL" id="JAUPFM010000021">
    <property type="protein sequence ID" value="KAK2816811.1"/>
    <property type="molecule type" value="Genomic_DNA"/>
</dbReference>
<protein>
    <submittedName>
        <fullName evidence="2">Uncharacterized protein</fullName>
    </submittedName>
</protein>
<dbReference type="AlphaFoldDB" id="A0AA88LL53"/>
<evidence type="ECO:0000313" key="2">
    <source>
        <dbReference type="EMBL" id="KAK2816811.1"/>
    </source>
</evidence>
<gene>
    <name evidence="2" type="ORF">Q5P01_025002</name>
</gene>
<organism evidence="2 3">
    <name type="scientific">Channa striata</name>
    <name type="common">Snakehead murrel</name>
    <name type="synonym">Ophicephalus striatus</name>
    <dbReference type="NCBI Taxonomy" id="64152"/>
    <lineage>
        <taxon>Eukaryota</taxon>
        <taxon>Metazoa</taxon>
        <taxon>Chordata</taxon>
        <taxon>Craniata</taxon>
        <taxon>Vertebrata</taxon>
        <taxon>Euteleostomi</taxon>
        <taxon>Actinopterygii</taxon>
        <taxon>Neopterygii</taxon>
        <taxon>Teleostei</taxon>
        <taxon>Neoteleostei</taxon>
        <taxon>Acanthomorphata</taxon>
        <taxon>Anabantaria</taxon>
        <taxon>Anabantiformes</taxon>
        <taxon>Channoidei</taxon>
        <taxon>Channidae</taxon>
        <taxon>Channa</taxon>
    </lineage>
</organism>
<name>A0AA88LL53_CHASR</name>
<evidence type="ECO:0000256" key="1">
    <source>
        <dbReference type="SAM" id="MobiDB-lite"/>
    </source>
</evidence>
<reference evidence="2" key="1">
    <citation type="submission" date="2023-07" db="EMBL/GenBank/DDBJ databases">
        <title>Chromosome-level Genome Assembly of Striped Snakehead (Channa striata).</title>
        <authorList>
            <person name="Liu H."/>
        </authorList>
    </citation>
    <scope>NUCLEOTIDE SEQUENCE</scope>
    <source>
        <strain evidence="2">Gz</strain>
        <tissue evidence="2">Muscle</tissue>
    </source>
</reference>
<sequence length="149" mass="16836">MLVPDHTVFHIVHDVIEKCQGPTWLSPLAAQGKGQRDYGIGHDVPSSRVPSSFQCDRRWQTAKPNWEENYWSPQLPPRGPRCQRASRPPLTLGAERANGDGRERARLRSCRRLFTVERPAARSQCFSTEGRRRITDGNLMCVALAQESG</sequence>
<proteinExistence type="predicted"/>
<evidence type="ECO:0000313" key="3">
    <source>
        <dbReference type="Proteomes" id="UP001187415"/>
    </source>
</evidence>
<dbReference type="Proteomes" id="UP001187415">
    <property type="component" value="Unassembled WGS sequence"/>
</dbReference>
<keyword evidence="3" id="KW-1185">Reference proteome</keyword>
<comment type="caution">
    <text evidence="2">The sequence shown here is derived from an EMBL/GenBank/DDBJ whole genome shotgun (WGS) entry which is preliminary data.</text>
</comment>
<feature type="region of interest" description="Disordered" evidence="1">
    <location>
        <begin position="68"/>
        <end position="96"/>
    </location>
</feature>
<accession>A0AA88LL53</accession>